<sequence length="171" mass="19452">MKTAMVLCLLTTIYGLSITVSKADNVNQNQQEFDVMKAYSNIGLKRTELIITNFADLIKLQASMAYAYLNMRNIFDAQTSIELNKTRAAADAAIAKGKDAGHCYWYAVTIFEGVQKNLERQFLSCKNTNIEKYMNTLVVFDKFLKVFEVLVHFNNIRIDVFAHTKPSICNE</sequence>
<dbReference type="EMBL" id="KY563455">
    <property type="protein sequence ID" value="ARK19864.1"/>
    <property type="molecule type" value="mRNA"/>
</dbReference>
<protein>
    <submittedName>
        <fullName evidence="2">Venom protein</fullName>
    </submittedName>
</protein>
<accession>A0A1W6EVW9</accession>
<reference evidence="2" key="1">
    <citation type="submission" date="2017-02" db="EMBL/GenBank/DDBJ databases">
        <title>Parasitoid Jewel Wasp Mounts Multi-Pronged Neurochemical Attack to Hijack a Host Brain.</title>
        <authorList>
            <person name="Arvidson R.S."/>
            <person name="Kaiser M."/>
            <person name="Libersat F."/>
            <person name="Adams M.E."/>
        </authorList>
    </citation>
    <scope>NUCLEOTIDE SEQUENCE</scope>
    <source>
        <strain evidence="2">82</strain>
    </source>
</reference>
<proteinExistence type="evidence at transcript level"/>
<dbReference type="AlphaFoldDB" id="A0A1W6EVW9"/>
<feature type="signal peptide" evidence="1">
    <location>
        <begin position="1"/>
        <end position="23"/>
    </location>
</feature>
<evidence type="ECO:0000256" key="1">
    <source>
        <dbReference type="SAM" id="SignalP"/>
    </source>
</evidence>
<name>A0A1W6EVW9_AMPCP</name>
<keyword evidence="1" id="KW-0732">Signal</keyword>
<evidence type="ECO:0000313" key="2">
    <source>
        <dbReference type="EMBL" id="ARK19864.1"/>
    </source>
</evidence>
<organism evidence="2">
    <name type="scientific">Ampulex compressa</name>
    <name type="common">Emerald cockroach wasp</name>
    <dbReference type="NCBI Taxonomy" id="860918"/>
    <lineage>
        <taxon>Eukaryota</taxon>
        <taxon>Metazoa</taxon>
        <taxon>Ecdysozoa</taxon>
        <taxon>Arthropoda</taxon>
        <taxon>Hexapoda</taxon>
        <taxon>Insecta</taxon>
        <taxon>Pterygota</taxon>
        <taxon>Neoptera</taxon>
        <taxon>Endopterygota</taxon>
        <taxon>Hymenoptera</taxon>
        <taxon>Apocrita</taxon>
        <taxon>Aculeata</taxon>
        <taxon>Apoidea</taxon>
        <taxon>Ampulicidae</taxon>
        <taxon>Ampulicini</taxon>
        <taxon>Ampulex</taxon>
    </lineage>
</organism>
<feature type="chain" id="PRO_5012213232" evidence="1">
    <location>
        <begin position="24"/>
        <end position="171"/>
    </location>
</feature>